<dbReference type="OrthoDB" id="1431934at2759"/>
<evidence type="ECO:0000256" key="1">
    <source>
        <dbReference type="ARBA" id="ARBA00022723"/>
    </source>
</evidence>
<dbReference type="GO" id="GO:0008270">
    <property type="term" value="F:zinc ion binding"/>
    <property type="evidence" value="ECO:0007669"/>
    <property type="project" value="UniProtKB-KW"/>
</dbReference>
<feature type="region of interest" description="Disordered" evidence="5">
    <location>
        <begin position="412"/>
        <end position="445"/>
    </location>
</feature>
<feature type="compositionally biased region" description="Polar residues" evidence="5">
    <location>
        <begin position="655"/>
        <end position="670"/>
    </location>
</feature>
<accession>A0A1V8T0N9</accession>
<feature type="compositionally biased region" description="Low complexity" evidence="5">
    <location>
        <begin position="268"/>
        <end position="277"/>
    </location>
</feature>
<proteinExistence type="predicted"/>
<dbReference type="AlphaFoldDB" id="A0A1V8T0N9"/>
<feature type="region of interest" description="Disordered" evidence="5">
    <location>
        <begin position="615"/>
        <end position="670"/>
    </location>
</feature>
<sequence length="1198" mass="131701">MSLTGTTNAVDLHTPHNAGKRLLGRLSSISLRRSSLSKTHKHPRFKRRGSWSALGTLVEPDEYLLGLGDVTHTYDRRQGDDNAIHQEPVQRIATSTPPALGRTYRIVNPDSSKSDREVDQNVHNHMDTGRRPLRVQDSRKRYTWNAEVDEPLIPLALYGDDWDAPRRRQRPPYPCSVLSLDLIEQPSEMPTSPPRRHPPPPPTFMDLDVKSPFLRSAPPPPNLPTAYIPYRSGAVNPSAFCDDLLQRRSTVRVPVGTRVRDPASQWQSPDSFTSFTFSPPPVRQKPLALRTDISLRSRCAQPSVRDSENLDQPVTSSATTTDLASVKMPIVPPRPRGRPPSVPQKPAGFQRATAAPNHATLHQRLIQTHHGGGASPAQMTQRSSFPNKDHCIPGPSLRSTRALFPNAESRLRSARAPPAIPPKRFSAQKATPLGHQTRSTSEPSVVTIIHRCPDSREQPRPTRQLSHAGVEAFVPRLSGDVERDSYEARFRNFSTQAVLGDSPISPVAGPSSGKGKHHGRHEYRVHDVVYDSRSWHWHYGTRMPGRPRRKSTADDLTLQSLERAVQDAYPESSHNSTTINDVADVLAEAGCPAIVQAVAATYPLFTSALVNARDHTTRSPTEDTVTPHTTPIHQSQLNERSDSKASHRRRDSGYISMQSSPTAHTDKTPSIQLELPGDDVPEAALSTPFNVSNKVLLHVGSISKGKQKEVISPLSNLKKNSPSVPEEIWFDASAGHPAQTQPPTPPGTVSCMACAEDLPKFDFSDRPISTRCTHENLTCRSCAEQWLHTQLDTTSWDRLGCMQCTELLTYDDVLRHGNAALMERYDRLATRALLSADKDFRWCRGPGCDSGQVHEGGEATPIFHCRACNFKFCVIHEEVHEGMSCQQFEARLNGEDEAGEESIPAATTRMGNVPGSWPQSGVDPSASAPTLAARSQGTVDPIVPPTSSKAQRDEAAARALQDSWEREEEEQRQGLIAAHRRLLSERQAITQAQIQADEAMALGLQAELDHGQRPQGVSSAEPSVEQPRPGGFLAKLRAHRRDNPPPTLVSEPAANGPGQSIVSAGSKLQYKADSLARAKHLTRMADKHGVAQSVAPSMSAVILSPSQVETDASFARQLEQAEQAEIKRAAAAAEARRIANERKLQAAAAKQAEAERKKVEDARRRRAEEAKGVDWVQKNSKQCPNAECGFSIQKKSGR</sequence>
<feature type="region of interest" description="Disordered" evidence="5">
    <location>
        <begin position="913"/>
        <end position="966"/>
    </location>
</feature>
<evidence type="ECO:0000313" key="8">
    <source>
        <dbReference type="Proteomes" id="UP000192596"/>
    </source>
</evidence>
<keyword evidence="4" id="KW-0862">Zinc</keyword>
<dbReference type="Proteomes" id="UP000192596">
    <property type="component" value="Unassembled WGS sequence"/>
</dbReference>
<feature type="domain" description="IBR" evidence="6">
    <location>
        <begin position="823"/>
        <end position="885"/>
    </location>
</feature>
<dbReference type="InParanoid" id="A0A1V8T0N9"/>
<dbReference type="CDD" id="cd20335">
    <property type="entry name" value="BRcat_RBR"/>
    <property type="match status" value="1"/>
</dbReference>
<feature type="region of interest" description="Disordered" evidence="5">
    <location>
        <begin position="298"/>
        <end position="355"/>
    </location>
</feature>
<keyword evidence="3" id="KW-0833">Ubl conjugation pathway</keyword>
<feature type="compositionally biased region" description="Polar residues" evidence="5">
    <location>
        <begin position="434"/>
        <end position="444"/>
    </location>
</feature>
<evidence type="ECO:0000313" key="7">
    <source>
        <dbReference type="EMBL" id="OQO04966.1"/>
    </source>
</evidence>
<dbReference type="STRING" id="1507870.A0A1V8T0N9"/>
<feature type="region of interest" description="Disordered" evidence="5">
    <location>
        <begin position="261"/>
        <end position="284"/>
    </location>
</feature>
<evidence type="ECO:0000259" key="6">
    <source>
        <dbReference type="SMART" id="SM00647"/>
    </source>
</evidence>
<reference evidence="8" key="1">
    <citation type="submission" date="2017-03" db="EMBL/GenBank/DDBJ databases">
        <title>Genomes of endolithic fungi from Antarctica.</title>
        <authorList>
            <person name="Coleine C."/>
            <person name="Masonjones S."/>
            <person name="Stajich J.E."/>
        </authorList>
    </citation>
    <scope>NUCLEOTIDE SEQUENCE [LARGE SCALE GENOMIC DNA]</scope>
    <source>
        <strain evidence="8">CCFEE 5527</strain>
    </source>
</reference>
<feature type="compositionally biased region" description="Polar residues" evidence="5">
    <location>
        <begin position="310"/>
        <end position="323"/>
    </location>
</feature>
<protein>
    <recommendedName>
        <fullName evidence="6">IBR domain-containing protein</fullName>
    </recommendedName>
</protein>
<dbReference type="Pfam" id="PF01485">
    <property type="entry name" value="IBR"/>
    <property type="match status" value="1"/>
</dbReference>
<feature type="compositionally biased region" description="Polar residues" evidence="5">
    <location>
        <begin position="377"/>
        <end position="386"/>
    </location>
</feature>
<feature type="compositionally biased region" description="Polar residues" evidence="5">
    <location>
        <begin position="622"/>
        <end position="638"/>
    </location>
</feature>
<name>A0A1V8T0N9_9PEZI</name>
<comment type="caution">
    <text evidence="7">The sequence shown here is derived from an EMBL/GenBank/DDBJ whole genome shotgun (WGS) entry which is preliminary data.</text>
</comment>
<evidence type="ECO:0000256" key="5">
    <source>
        <dbReference type="SAM" id="MobiDB-lite"/>
    </source>
</evidence>
<dbReference type="SMART" id="SM00647">
    <property type="entry name" value="IBR"/>
    <property type="match status" value="1"/>
</dbReference>
<dbReference type="EMBL" id="NAJO01000020">
    <property type="protein sequence ID" value="OQO04966.1"/>
    <property type="molecule type" value="Genomic_DNA"/>
</dbReference>
<keyword evidence="1" id="KW-0479">Metal-binding</keyword>
<feature type="region of interest" description="Disordered" evidence="5">
    <location>
        <begin position="369"/>
        <end position="396"/>
    </location>
</feature>
<keyword evidence="2" id="KW-0863">Zinc-finger</keyword>
<keyword evidence="8" id="KW-1185">Reference proteome</keyword>
<dbReference type="InterPro" id="IPR002867">
    <property type="entry name" value="IBR_dom"/>
</dbReference>
<dbReference type="InterPro" id="IPR013083">
    <property type="entry name" value="Znf_RING/FYVE/PHD"/>
</dbReference>
<evidence type="ECO:0000256" key="4">
    <source>
        <dbReference type="ARBA" id="ARBA00022833"/>
    </source>
</evidence>
<dbReference type="Gene3D" id="3.30.40.10">
    <property type="entry name" value="Zinc/RING finger domain, C3HC4 (zinc finger)"/>
    <property type="match status" value="1"/>
</dbReference>
<feature type="compositionally biased region" description="Basic and acidic residues" evidence="5">
    <location>
        <begin position="1152"/>
        <end position="1172"/>
    </location>
</feature>
<evidence type="ECO:0000256" key="2">
    <source>
        <dbReference type="ARBA" id="ARBA00022771"/>
    </source>
</evidence>
<feature type="compositionally biased region" description="Pro residues" evidence="5">
    <location>
        <begin position="330"/>
        <end position="343"/>
    </location>
</feature>
<organism evidence="7 8">
    <name type="scientific">Cryoendolithus antarcticus</name>
    <dbReference type="NCBI Taxonomy" id="1507870"/>
    <lineage>
        <taxon>Eukaryota</taxon>
        <taxon>Fungi</taxon>
        <taxon>Dikarya</taxon>
        <taxon>Ascomycota</taxon>
        <taxon>Pezizomycotina</taxon>
        <taxon>Dothideomycetes</taxon>
        <taxon>Dothideomycetidae</taxon>
        <taxon>Cladosporiales</taxon>
        <taxon>Cladosporiaceae</taxon>
        <taxon>Cryoendolithus</taxon>
    </lineage>
</organism>
<feature type="region of interest" description="Disordered" evidence="5">
    <location>
        <begin position="1141"/>
        <end position="1173"/>
    </location>
</feature>
<evidence type="ECO:0000256" key="3">
    <source>
        <dbReference type="ARBA" id="ARBA00022786"/>
    </source>
</evidence>
<dbReference type="SUPFAM" id="SSF57850">
    <property type="entry name" value="RING/U-box"/>
    <property type="match status" value="2"/>
</dbReference>
<gene>
    <name evidence="7" type="ORF">B0A48_07984</name>
</gene>